<dbReference type="PATRIC" id="fig|1244869.3.peg.86"/>
<dbReference type="InterPro" id="IPR029151">
    <property type="entry name" value="Sensor-like_sf"/>
</dbReference>
<dbReference type="Proteomes" id="UP000011744">
    <property type="component" value="Unassembled WGS sequence"/>
</dbReference>
<comment type="caution">
    <text evidence="3">The sequence shown here is derived from an EMBL/GenBank/DDBJ whole genome shotgun (WGS) entry which is preliminary data.</text>
</comment>
<dbReference type="InterPro" id="IPR029016">
    <property type="entry name" value="GAF-like_dom_sf"/>
</dbReference>
<reference evidence="3 4" key="1">
    <citation type="journal article" date="2014" name="Genome Announc.">
        <title>Draft Genome Sequence of Magnetospirillum sp. Strain SO-1, a Freshwater Magnetotactic Bacterium Isolated from the Ol'khovka River, Russia.</title>
        <authorList>
            <person name="Grouzdev D.S."/>
            <person name="Dziuba M.V."/>
            <person name="Sukhacheva M.S."/>
            <person name="Mardanov A.V."/>
            <person name="Beletskiy A.V."/>
            <person name="Kuznetsov B.B."/>
            <person name="Skryabin K.G."/>
        </authorList>
    </citation>
    <scope>NUCLEOTIDE SEQUENCE [LARGE SCALE GENOMIC DNA]</scope>
    <source>
        <strain evidence="3 4">SO-1</strain>
    </source>
</reference>
<feature type="transmembrane region" description="Helical" evidence="1">
    <location>
        <begin position="289"/>
        <end position="310"/>
    </location>
</feature>
<dbReference type="EMBL" id="AONQ01000001">
    <property type="protein sequence ID" value="EME72003.1"/>
    <property type="molecule type" value="Genomic_DNA"/>
</dbReference>
<organism evidence="3 4">
    <name type="scientific">Paramagnetospirillum caucaseum</name>
    <dbReference type="NCBI Taxonomy" id="1244869"/>
    <lineage>
        <taxon>Bacteria</taxon>
        <taxon>Pseudomonadati</taxon>
        <taxon>Pseudomonadota</taxon>
        <taxon>Alphaproteobacteria</taxon>
        <taxon>Rhodospirillales</taxon>
        <taxon>Magnetospirillaceae</taxon>
        <taxon>Paramagnetospirillum</taxon>
    </lineage>
</organism>
<dbReference type="Pfam" id="PF13185">
    <property type="entry name" value="GAF_2"/>
    <property type="match status" value="1"/>
</dbReference>
<dbReference type="InterPro" id="IPR003018">
    <property type="entry name" value="GAF"/>
</dbReference>
<keyword evidence="1" id="KW-0472">Membrane</keyword>
<dbReference type="SUPFAM" id="SSF103190">
    <property type="entry name" value="Sensory domain-like"/>
    <property type="match status" value="1"/>
</dbReference>
<dbReference type="Gene3D" id="3.30.450.40">
    <property type="match status" value="1"/>
</dbReference>
<dbReference type="Gene3D" id="3.30.450.20">
    <property type="entry name" value="PAS domain"/>
    <property type="match status" value="2"/>
</dbReference>
<dbReference type="RefSeq" id="WP_008613088.1">
    <property type="nucleotide sequence ID" value="NZ_AONQ01000001.1"/>
</dbReference>
<name>M3AGL6_9PROT</name>
<sequence length="503" mass="52954">MALAVAALGGGLAGGLTVAARNDEHLSRLTIEAERRGVEIMSQTLNGNVMGALSLLGAVAQDIKFDARGEVPANLPRISGLLEDVARSNDAQGVFVVRTDGIIHSSWDNSGRPSTGLDVAFRPYYKMAMKGQGNVYAAVSLARGDRALYFTAPVRASAQRDSAPIGAVVARTDLERVDGLLRGRAGIALLLSPQGVVFASSRSEWIGHLAGEVTAERLASIRELRQFGAMFEKADPPVLPFSTDPGIVRIAGRDHVLAATRVRWNDPYGDWSLVVADDLSATTADRDGMVAGLSTGLILLVIAGLLLNLARGQHAQAMASRRIEHYAREQAESAGRKNRRAEAALKFQRAKSVAELGRVFLAEAHDILGALQGAVYVFGRDGAPAMDLAASYAAPPGIAGQLLPGAGLLGQCVLDRRSRVLAGREVEAWSIRSGLGNAAPAGVLMAPLMLDDTPLGAVEIAVLHPPSAADVVQFEELASLLALNLEIQRRQFAAAPAGNEATP</sequence>
<dbReference type="STRING" id="1244869.H261_00450"/>
<dbReference type="eggNOG" id="COG4191">
    <property type="taxonomic scope" value="Bacteria"/>
</dbReference>
<accession>M3AGL6</accession>
<feature type="domain" description="GAF" evidence="2">
    <location>
        <begin position="351"/>
        <end position="486"/>
    </location>
</feature>
<keyword evidence="4" id="KW-1185">Reference proteome</keyword>
<evidence type="ECO:0000313" key="3">
    <source>
        <dbReference type="EMBL" id="EME72003.1"/>
    </source>
</evidence>
<evidence type="ECO:0000259" key="2">
    <source>
        <dbReference type="Pfam" id="PF13185"/>
    </source>
</evidence>
<keyword evidence="1" id="KW-1133">Transmembrane helix</keyword>
<keyword evidence="1" id="KW-0812">Transmembrane</keyword>
<dbReference type="SUPFAM" id="SSF55781">
    <property type="entry name" value="GAF domain-like"/>
    <property type="match status" value="1"/>
</dbReference>
<protein>
    <submittedName>
        <fullName evidence="3">C4-dicarboxylate transport sensor protein dctB</fullName>
    </submittedName>
</protein>
<dbReference type="AlphaFoldDB" id="M3AGL6"/>
<gene>
    <name evidence="3" type="ORF">H261_00450</name>
</gene>
<evidence type="ECO:0000313" key="4">
    <source>
        <dbReference type="Proteomes" id="UP000011744"/>
    </source>
</evidence>
<evidence type="ECO:0000256" key="1">
    <source>
        <dbReference type="SAM" id="Phobius"/>
    </source>
</evidence>
<proteinExistence type="predicted"/>